<accession>A0A381PA98</accession>
<organism evidence="1">
    <name type="scientific">marine metagenome</name>
    <dbReference type="NCBI Taxonomy" id="408172"/>
    <lineage>
        <taxon>unclassified sequences</taxon>
        <taxon>metagenomes</taxon>
        <taxon>ecological metagenomes</taxon>
    </lineage>
</organism>
<protein>
    <submittedName>
        <fullName evidence="1">Uncharacterized protein</fullName>
    </submittedName>
</protein>
<gene>
    <name evidence="1" type="ORF">METZ01_LOCUS16759</name>
</gene>
<dbReference type="EMBL" id="UINC01000927">
    <property type="protein sequence ID" value="SUZ63905.1"/>
    <property type="molecule type" value="Genomic_DNA"/>
</dbReference>
<evidence type="ECO:0000313" key="1">
    <source>
        <dbReference type="EMBL" id="SUZ63905.1"/>
    </source>
</evidence>
<dbReference type="AlphaFoldDB" id="A0A381PA98"/>
<sequence>MANQMLSLVVVVSLVIGFVVAAGMIGRESRRLSLQPRQPVWRLEEAALFVEGELVFDVASKLDGETMRQLLRIHLNQLQFESDPDDIDQIAEEVRSVQNVYREARSQGIEITRPIVDAVVSAHFQYLKVIGALGAAPRAE</sequence>
<name>A0A381PA98_9ZZZZ</name>
<reference evidence="1" key="1">
    <citation type="submission" date="2018-05" db="EMBL/GenBank/DDBJ databases">
        <authorList>
            <person name="Lanie J.A."/>
            <person name="Ng W.-L."/>
            <person name="Kazmierczak K.M."/>
            <person name="Andrzejewski T.M."/>
            <person name="Davidsen T.M."/>
            <person name="Wayne K.J."/>
            <person name="Tettelin H."/>
            <person name="Glass J.I."/>
            <person name="Rusch D."/>
            <person name="Podicherti R."/>
            <person name="Tsui H.-C.T."/>
            <person name="Winkler M.E."/>
        </authorList>
    </citation>
    <scope>NUCLEOTIDE SEQUENCE</scope>
</reference>
<proteinExistence type="predicted"/>